<accession>A0A0E9Q7W0</accession>
<protein>
    <submittedName>
        <fullName evidence="1">Uncharacterized protein</fullName>
    </submittedName>
</protein>
<organism evidence="1">
    <name type="scientific">Anguilla anguilla</name>
    <name type="common">European freshwater eel</name>
    <name type="synonym">Muraena anguilla</name>
    <dbReference type="NCBI Taxonomy" id="7936"/>
    <lineage>
        <taxon>Eukaryota</taxon>
        <taxon>Metazoa</taxon>
        <taxon>Chordata</taxon>
        <taxon>Craniata</taxon>
        <taxon>Vertebrata</taxon>
        <taxon>Euteleostomi</taxon>
        <taxon>Actinopterygii</taxon>
        <taxon>Neopterygii</taxon>
        <taxon>Teleostei</taxon>
        <taxon>Anguilliformes</taxon>
        <taxon>Anguillidae</taxon>
        <taxon>Anguilla</taxon>
    </lineage>
</organism>
<name>A0A0E9Q7W0_ANGAN</name>
<dbReference type="AlphaFoldDB" id="A0A0E9Q7W0"/>
<evidence type="ECO:0000313" key="1">
    <source>
        <dbReference type="EMBL" id="JAH12819.1"/>
    </source>
</evidence>
<dbReference type="EMBL" id="GBXM01095758">
    <property type="protein sequence ID" value="JAH12819.1"/>
    <property type="molecule type" value="Transcribed_RNA"/>
</dbReference>
<reference evidence="1" key="2">
    <citation type="journal article" date="2015" name="Fish Shellfish Immunol.">
        <title>Early steps in the European eel (Anguilla anguilla)-Vibrio vulnificus interaction in the gills: Role of the RtxA13 toxin.</title>
        <authorList>
            <person name="Callol A."/>
            <person name="Pajuelo D."/>
            <person name="Ebbesson L."/>
            <person name="Teles M."/>
            <person name="MacKenzie S."/>
            <person name="Amaro C."/>
        </authorList>
    </citation>
    <scope>NUCLEOTIDE SEQUENCE</scope>
</reference>
<sequence>MCSATTFYFFLVLCPFKQITRTDFVFCSIEYD</sequence>
<proteinExistence type="predicted"/>
<reference evidence="1" key="1">
    <citation type="submission" date="2014-11" db="EMBL/GenBank/DDBJ databases">
        <authorList>
            <person name="Amaro Gonzalez C."/>
        </authorList>
    </citation>
    <scope>NUCLEOTIDE SEQUENCE</scope>
</reference>